<dbReference type="InParanoid" id="A0A2K3D7W1"/>
<reference evidence="4 5" key="1">
    <citation type="journal article" date="2007" name="Science">
        <title>The Chlamydomonas genome reveals the evolution of key animal and plant functions.</title>
        <authorList>
            <person name="Merchant S.S."/>
            <person name="Prochnik S.E."/>
            <person name="Vallon O."/>
            <person name="Harris E.H."/>
            <person name="Karpowicz S.J."/>
            <person name="Witman G.B."/>
            <person name="Terry A."/>
            <person name="Salamov A."/>
            <person name="Fritz-Laylin L.K."/>
            <person name="Marechal-Drouard L."/>
            <person name="Marshall W.F."/>
            <person name="Qu L.H."/>
            <person name="Nelson D.R."/>
            <person name="Sanderfoot A.A."/>
            <person name="Spalding M.H."/>
            <person name="Kapitonov V.V."/>
            <person name="Ren Q."/>
            <person name="Ferris P."/>
            <person name="Lindquist E."/>
            <person name="Shapiro H."/>
            <person name="Lucas S.M."/>
            <person name="Grimwood J."/>
            <person name="Schmutz J."/>
            <person name="Cardol P."/>
            <person name="Cerutti H."/>
            <person name="Chanfreau G."/>
            <person name="Chen C.L."/>
            <person name="Cognat V."/>
            <person name="Croft M.T."/>
            <person name="Dent R."/>
            <person name="Dutcher S."/>
            <person name="Fernandez E."/>
            <person name="Fukuzawa H."/>
            <person name="Gonzalez-Ballester D."/>
            <person name="Gonzalez-Halphen D."/>
            <person name="Hallmann A."/>
            <person name="Hanikenne M."/>
            <person name="Hippler M."/>
            <person name="Inwood W."/>
            <person name="Jabbari K."/>
            <person name="Kalanon M."/>
            <person name="Kuras R."/>
            <person name="Lefebvre P.A."/>
            <person name="Lemaire S.D."/>
            <person name="Lobanov A.V."/>
            <person name="Lohr M."/>
            <person name="Manuell A."/>
            <person name="Meier I."/>
            <person name="Mets L."/>
            <person name="Mittag M."/>
            <person name="Mittelmeier T."/>
            <person name="Moroney J.V."/>
            <person name="Moseley J."/>
            <person name="Napoli C."/>
            <person name="Nedelcu A.M."/>
            <person name="Niyogi K."/>
            <person name="Novoselov S.V."/>
            <person name="Paulsen I.T."/>
            <person name="Pazour G."/>
            <person name="Purton S."/>
            <person name="Ral J.P."/>
            <person name="Riano-Pachon D.M."/>
            <person name="Riekhof W."/>
            <person name="Rymarquis L."/>
            <person name="Schroda M."/>
            <person name="Stern D."/>
            <person name="Umen J."/>
            <person name="Willows R."/>
            <person name="Wilson N."/>
            <person name="Zimmer S.L."/>
            <person name="Allmer J."/>
            <person name="Balk J."/>
            <person name="Bisova K."/>
            <person name="Chen C.J."/>
            <person name="Elias M."/>
            <person name="Gendler K."/>
            <person name="Hauser C."/>
            <person name="Lamb M.R."/>
            <person name="Ledford H."/>
            <person name="Long J.C."/>
            <person name="Minagawa J."/>
            <person name="Page M.D."/>
            <person name="Pan J."/>
            <person name="Pootakham W."/>
            <person name="Roje S."/>
            <person name="Rose A."/>
            <person name="Stahlberg E."/>
            <person name="Terauchi A.M."/>
            <person name="Yang P."/>
            <person name="Ball S."/>
            <person name="Bowler C."/>
            <person name="Dieckmann C.L."/>
            <person name="Gladyshev V.N."/>
            <person name="Green P."/>
            <person name="Jorgensen R."/>
            <person name="Mayfield S."/>
            <person name="Mueller-Roeber B."/>
            <person name="Rajamani S."/>
            <person name="Sayre R.T."/>
            <person name="Brokstein P."/>
            <person name="Dubchak I."/>
            <person name="Goodstein D."/>
            <person name="Hornick L."/>
            <person name="Huang Y.W."/>
            <person name="Jhaveri J."/>
            <person name="Luo Y."/>
            <person name="Martinez D."/>
            <person name="Ngau W.C."/>
            <person name="Otillar B."/>
            <person name="Poliakov A."/>
            <person name="Porter A."/>
            <person name="Szajkowski L."/>
            <person name="Werner G."/>
            <person name="Zhou K."/>
            <person name="Grigoriev I.V."/>
            <person name="Rokhsar D.S."/>
            <person name="Grossman A.R."/>
        </authorList>
    </citation>
    <scope>NUCLEOTIDE SEQUENCE [LARGE SCALE GENOMIC DNA]</scope>
    <source>
        <strain evidence="5">CC-503</strain>
    </source>
</reference>
<feature type="compositionally biased region" description="Basic and acidic residues" evidence="2">
    <location>
        <begin position="166"/>
        <end position="179"/>
    </location>
</feature>
<sequence length="290" mass="30885">MDGLAAAAPAAAMPALQSAELTSEQLAFMNFQLMAAAGIPLQLDIHQLMGLAAQAQIGMPLPLQPFISPSVVEQTPVPQEEQKPKTTPRRRAAKGGRGKKPTTACEDEPGDGGQVCAQDAQQQETGGTAVPAVKTPKQKQPPRATTGKRSRKSKDDAVEGETAEEAAARKEAQREAEKEKKKRAARVRALKGVNVVGLAGRDENSASFTVCGSSSEYTVTLSDAGCSCSCPDHHFRRHDCKHIKVILAKLHIVEEPEKWAEAVTRVGVSVSGKLDAAEAAYLMEQLAEDE</sequence>
<feature type="domain" description="SWIM-type" evidence="3">
    <location>
        <begin position="217"/>
        <end position="251"/>
    </location>
</feature>
<feature type="compositionally biased region" description="Basic residues" evidence="2">
    <location>
        <begin position="86"/>
        <end position="100"/>
    </location>
</feature>
<evidence type="ECO:0000259" key="3">
    <source>
        <dbReference type="PROSITE" id="PS50966"/>
    </source>
</evidence>
<evidence type="ECO:0000313" key="5">
    <source>
        <dbReference type="Proteomes" id="UP000006906"/>
    </source>
</evidence>
<dbReference type="RefSeq" id="XP_042919499.1">
    <property type="nucleotide sequence ID" value="XM_043067502.1"/>
</dbReference>
<proteinExistence type="predicted"/>
<dbReference type="PROSITE" id="PS50966">
    <property type="entry name" value="ZF_SWIM"/>
    <property type="match status" value="1"/>
</dbReference>
<protein>
    <recommendedName>
        <fullName evidence="3">SWIM-type domain-containing protein</fullName>
    </recommendedName>
</protein>
<feature type="region of interest" description="Disordered" evidence="2">
    <location>
        <begin position="72"/>
        <end position="183"/>
    </location>
</feature>
<evidence type="ECO:0000313" key="4">
    <source>
        <dbReference type="EMBL" id="PNW76621.1"/>
    </source>
</evidence>
<dbReference type="Proteomes" id="UP000006906">
    <property type="component" value="Chromosome 11"/>
</dbReference>
<keyword evidence="1" id="KW-0863">Zinc-finger</keyword>
<dbReference type="GO" id="GO:0008270">
    <property type="term" value="F:zinc ion binding"/>
    <property type="evidence" value="ECO:0007669"/>
    <property type="project" value="UniProtKB-KW"/>
</dbReference>
<keyword evidence="5" id="KW-1185">Reference proteome</keyword>
<evidence type="ECO:0000256" key="2">
    <source>
        <dbReference type="SAM" id="MobiDB-lite"/>
    </source>
</evidence>
<dbReference type="Gramene" id="PNW76621">
    <property type="protein sequence ID" value="PNW76621"/>
    <property type="gene ID" value="CHLRE_11g467742v5"/>
</dbReference>
<gene>
    <name evidence="4" type="ORF">CHLRE_11g467742v5</name>
</gene>
<dbReference type="GeneID" id="66055259"/>
<dbReference type="AlphaFoldDB" id="A0A2K3D7W1"/>
<organism evidence="4 5">
    <name type="scientific">Chlamydomonas reinhardtii</name>
    <name type="common">Chlamydomonas smithii</name>
    <dbReference type="NCBI Taxonomy" id="3055"/>
    <lineage>
        <taxon>Eukaryota</taxon>
        <taxon>Viridiplantae</taxon>
        <taxon>Chlorophyta</taxon>
        <taxon>core chlorophytes</taxon>
        <taxon>Chlorophyceae</taxon>
        <taxon>CS clade</taxon>
        <taxon>Chlamydomonadales</taxon>
        <taxon>Chlamydomonadaceae</taxon>
        <taxon>Chlamydomonas</taxon>
    </lineage>
</organism>
<keyword evidence="1" id="KW-0479">Metal-binding</keyword>
<evidence type="ECO:0000256" key="1">
    <source>
        <dbReference type="PROSITE-ProRule" id="PRU00325"/>
    </source>
</evidence>
<dbReference type="KEGG" id="cre:CHLRE_11g467742v5"/>
<name>A0A2K3D7W1_CHLRE</name>
<dbReference type="InterPro" id="IPR007527">
    <property type="entry name" value="Znf_SWIM"/>
</dbReference>
<dbReference type="EMBL" id="CM008972">
    <property type="protein sequence ID" value="PNW76621.1"/>
    <property type="molecule type" value="Genomic_DNA"/>
</dbReference>
<dbReference type="OrthoDB" id="2122982at2759"/>
<dbReference type="Pfam" id="PF04434">
    <property type="entry name" value="SWIM"/>
    <property type="match status" value="1"/>
</dbReference>
<dbReference type="PaxDb" id="3055-EDO98536"/>
<keyword evidence="1" id="KW-0862">Zinc</keyword>
<accession>A0A2K3D7W1</accession>